<evidence type="ECO:0000256" key="9">
    <source>
        <dbReference type="ARBA" id="ARBA00067533"/>
    </source>
</evidence>
<dbReference type="FunFam" id="3.40.50.2000:FF:000098">
    <property type="entry name" value="UDP-N-acetylglucosamine transferase subunit ALG14 homolog"/>
    <property type="match status" value="1"/>
</dbReference>
<reference evidence="11" key="2">
    <citation type="submission" date="2025-09" db="UniProtKB">
        <authorList>
            <consortium name="Ensembl"/>
        </authorList>
    </citation>
    <scope>IDENTIFICATION</scope>
</reference>
<evidence type="ECO:0000256" key="10">
    <source>
        <dbReference type="ARBA" id="ARBA00075041"/>
    </source>
</evidence>
<evidence type="ECO:0000256" key="7">
    <source>
        <dbReference type="ARBA" id="ARBA00023136"/>
    </source>
</evidence>
<evidence type="ECO:0000256" key="1">
    <source>
        <dbReference type="ARBA" id="ARBA00004389"/>
    </source>
</evidence>
<protein>
    <recommendedName>
        <fullName evidence="3">UDP-N-acetylglucosamine transferase subunit ALG14</fullName>
    </recommendedName>
    <alternativeName>
        <fullName evidence="10">Asparagine-linked glycosylation 14 homolog</fullName>
    </alternativeName>
    <alternativeName>
        <fullName evidence="9">UDP-N-acetylglucosamine transferase subunit alg14</fullName>
    </alternativeName>
</protein>
<dbReference type="PANTHER" id="PTHR12154">
    <property type="entry name" value="GLYCOSYL TRANSFERASE-RELATED"/>
    <property type="match status" value="1"/>
</dbReference>
<dbReference type="GeneTree" id="ENSGT00390000002579"/>
<proteinExistence type="inferred from homology"/>
<evidence type="ECO:0000256" key="6">
    <source>
        <dbReference type="ARBA" id="ARBA00022989"/>
    </source>
</evidence>
<keyword evidence="4" id="KW-0812">Transmembrane</keyword>
<dbReference type="Gene3D" id="3.40.50.2000">
    <property type="entry name" value="Glycogen Phosphorylase B"/>
    <property type="match status" value="1"/>
</dbReference>
<evidence type="ECO:0000313" key="11">
    <source>
        <dbReference type="Ensembl" id="ENSPLAP00000015976.1"/>
    </source>
</evidence>
<dbReference type="PANTHER" id="PTHR12154:SF4">
    <property type="entry name" value="UDP-N-ACETYLGLUCOSAMINE TRANSFERASE SUBUNIT ALG14 HOMOLOG"/>
    <property type="match status" value="1"/>
</dbReference>
<evidence type="ECO:0000313" key="12">
    <source>
        <dbReference type="Proteomes" id="UP000261500"/>
    </source>
</evidence>
<dbReference type="GO" id="GO:0004577">
    <property type="term" value="F:N-acetylglucosaminyldiphosphodolichol N-acetylglucosaminyltransferase activity"/>
    <property type="evidence" value="ECO:0007669"/>
    <property type="project" value="TreeGrafter"/>
</dbReference>
<dbReference type="Ensembl" id="ENSPLAT00000024832.1">
    <property type="protein sequence ID" value="ENSPLAP00000015976.1"/>
    <property type="gene ID" value="ENSPLAG00000020054.1"/>
</dbReference>
<comment type="subcellular location">
    <subcellularLocation>
        <location evidence="1">Endoplasmic reticulum membrane</location>
        <topology evidence="1">Single-pass membrane protein</topology>
    </subcellularLocation>
</comment>
<keyword evidence="6" id="KW-1133">Transmembrane helix</keyword>
<organism evidence="11 12">
    <name type="scientific">Poecilia latipinna</name>
    <name type="common">sailfin molly</name>
    <dbReference type="NCBI Taxonomy" id="48699"/>
    <lineage>
        <taxon>Eukaryota</taxon>
        <taxon>Metazoa</taxon>
        <taxon>Chordata</taxon>
        <taxon>Craniata</taxon>
        <taxon>Vertebrata</taxon>
        <taxon>Euteleostomi</taxon>
        <taxon>Actinopterygii</taxon>
        <taxon>Neopterygii</taxon>
        <taxon>Teleostei</taxon>
        <taxon>Neoteleostei</taxon>
        <taxon>Acanthomorphata</taxon>
        <taxon>Ovalentaria</taxon>
        <taxon>Atherinomorphae</taxon>
        <taxon>Cyprinodontiformes</taxon>
        <taxon>Poeciliidae</taxon>
        <taxon>Poeciliinae</taxon>
        <taxon>Poecilia</taxon>
    </lineage>
</organism>
<keyword evidence="5" id="KW-0256">Endoplasmic reticulum</keyword>
<keyword evidence="7" id="KW-0472">Membrane</keyword>
<evidence type="ECO:0000256" key="4">
    <source>
        <dbReference type="ARBA" id="ARBA00022692"/>
    </source>
</evidence>
<dbReference type="STRING" id="48699.ENSPLAP00000015976"/>
<reference evidence="11" key="1">
    <citation type="submission" date="2025-08" db="UniProtKB">
        <authorList>
            <consortium name="Ensembl"/>
        </authorList>
    </citation>
    <scope>IDENTIFICATION</scope>
</reference>
<dbReference type="GO" id="GO:0006488">
    <property type="term" value="P:dolichol-linked oligosaccharide biosynthetic process"/>
    <property type="evidence" value="ECO:0007669"/>
    <property type="project" value="InterPro"/>
</dbReference>
<dbReference type="InterPro" id="IPR013969">
    <property type="entry name" value="Oligosacch_biosynth_Alg14"/>
</dbReference>
<comment type="subunit">
    <text evidence="8">Forms with ALG13 the active heterodimeric UDP-N-acetylglucosamine transferase complex.</text>
</comment>
<accession>A0A3B3UTH3</accession>
<dbReference type="GO" id="GO:0043541">
    <property type="term" value="C:UDP-N-acetylglucosamine transferase complex"/>
    <property type="evidence" value="ECO:0007669"/>
    <property type="project" value="TreeGrafter"/>
</dbReference>
<keyword evidence="12" id="KW-1185">Reference proteome</keyword>
<dbReference type="Proteomes" id="UP000261500">
    <property type="component" value="Unplaced"/>
</dbReference>
<comment type="similarity">
    <text evidence="2">Belongs to the ALG14 family.</text>
</comment>
<dbReference type="Pfam" id="PF08660">
    <property type="entry name" value="Alg14"/>
    <property type="match status" value="1"/>
</dbReference>
<dbReference type="AlphaFoldDB" id="A0A3B3UTH3"/>
<evidence type="ECO:0000256" key="5">
    <source>
        <dbReference type="ARBA" id="ARBA00022824"/>
    </source>
</evidence>
<evidence type="ECO:0000256" key="8">
    <source>
        <dbReference type="ARBA" id="ARBA00063014"/>
    </source>
</evidence>
<evidence type="ECO:0000256" key="3">
    <source>
        <dbReference type="ARBA" id="ARBA00017467"/>
    </source>
</evidence>
<evidence type="ECO:0000256" key="2">
    <source>
        <dbReference type="ARBA" id="ARBA00009731"/>
    </source>
</evidence>
<name>A0A3B3UTH3_9TELE</name>
<sequence>MLLFGVVFSLFLTALLFLLRVYFVLNSGSNHPPKTRSHVAVLVVAGSGGHTTEIMRLMESLSAAYTPRHYVIADTDKMSEEKIVAFESSKPQSHADVQVQFTINRIPRSREVAQSWSSSVVSTLKALRYSLPLVFRLQPDVVLCNGPGTCLPLCITGLFLRILGIKKVGIVYVESICRVQTLSLTGRILYLVSDYFFVQWSSLRDKYPKAIFLGRIV</sequence>